<feature type="compositionally biased region" description="Basic and acidic residues" evidence="2">
    <location>
        <begin position="2842"/>
        <end position="2874"/>
    </location>
</feature>
<keyword evidence="1" id="KW-0863">Zinc-finger</keyword>
<dbReference type="Gramene" id="GBG77165">
    <property type="protein sequence ID" value="GBG77165"/>
    <property type="gene ID" value="CBR_g23491"/>
</dbReference>
<dbReference type="PROSITE" id="PS50158">
    <property type="entry name" value="ZF_CCHC"/>
    <property type="match status" value="1"/>
</dbReference>
<feature type="compositionally biased region" description="Polar residues" evidence="2">
    <location>
        <begin position="1885"/>
        <end position="1900"/>
    </location>
</feature>
<feature type="region of interest" description="Disordered" evidence="2">
    <location>
        <begin position="1"/>
        <end position="95"/>
    </location>
</feature>
<feature type="compositionally biased region" description="Polar residues" evidence="2">
    <location>
        <begin position="2952"/>
        <end position="2973"/>
    </location>
</feature>
<feature type="compositionally biased region" description="Basic and acidic residues" evidence="2">
    <location>
        <begin position="3329"/>
        <end position="3348"/>
    </location>
</feature>
<feature type="compositionally biased region" description="Polar residues" evidence="2">
    <location>
        <begin position="1542"/>
        <end position="1551"/>
    </location>
</feature>
<evidence type="ECO:0000313" key="5">
    <source>
        <dbReference type="Proteomes" id="UP000265515"/>
    </source>
</evidence>
<feature type="compositionally biased region" description="Gly residues" evidence="2">
    <location>
        <begin position="1728"/>
        <end position="1744"/>
    </location>
</feature>
<feature type="compositionally biased region" description="Low complexity" evidence="2">
    <location>
        <begin position="297"/>
        <end position="306"/>
    </location>
</feature>
<feature type="compositionally biased region" description="Acidic residues" evidence="2">
    <location>
        <begin position="3486"/>
        <end position="3497"/>
    </location>
</feature>
<accession>A0A388L4C8</accession>
<feature type="compositionally biased region" description="Polar residues" evidence="2">
    <location>
        <begin position="3441"/>
        <end position="3453"/>
    </location>
</feature>
<feature type="region of interest" description="Disordered" evidence="2">
    <location>
        <begin position="2106"/>
        <end position="2127"/>
    </location>
</feature>
<feature type="region of interest" description="Disordered" evidence="2">
    <location>
        <begin position="1417"/>
        <end position="1515"/>
    </location>
</feature>
<keyword evidence="1" id="KW-0479">Metal-binding</keyword>
<proteinExistence type="predicted"/>
<feature type="compositionally biased region" description="Polar residues" evidence="2">
    <location>
        <begin position="2572"/>
        <end position="2585"/>
    </location>
</feature>
<feature type="compositionally biased region" description="Basic and acidic residues" evidence="2">
    <location>
        <begin position="3211"/>
        <end position="3222"/>
    </location>
</feature>
<feature type="region of interest" description="Disordered" evidence="2">
    <location>
        <begin position="2332"/>
        <end position="2356"/>
    </location>
</feature>
<feature type="compositionally biased region" description="Polar residues" evidence="2">
    <location>
        <begin position="1095"/>
        <end position="1111"/>
    </location>
</feature>
<feature type="compositionally biased region" description="Basic and acidic residues" evidence="2">
    <location>
        <begin position="800"/>
        <end position="811"/>
    </location>
</feature>
<feature type="compositionally biased region" description="Low complexity" evidence="2">
    <location>
        <begin position="957"/>
        <end position="976"/>
    </location>
</feature>
<feature type="region of interest" description="Disordered" evidence="2">
    <location>
        <begin position="1647"/>
        <end position="1675"/>
    </location>
</feature>
<feature type="region of interest" description="Disordered" evidence="2">
    <location>
        <begin position="1251"/>
        <end position="1404"/>
    </location>
</feature>
<feature type="region of interest" description="Disordered" evidence="2">
    <location>
        <begin position="1718"/>
        <end position="1905"/>
    </location>
</feature>
<comment type="caution">
    <text evidence="4">The sequence shown here is derived from an EMBL/GenBank/DDBJ whole genome shotgun (WGS) entry which is preliminary data.</text>
</comment>
<evidence type="ECO:0000256" key="1">
    <source>
        <dbReference type="PROSITE-ProRule" id="PRU00047"/>
    </source>
</evidence>
<feature type="compositionally biased region" description="Acidic residues" evidence="2">
    <location>
        <begin position="1030"/>
        <end position="1039"/>
    </location>
</feature>
<dbReference type="OrthoDB" id="5340910at2759"/>
<feature type="compositionally biased region" description="Basic and acidic residues" evidence="2">
    <location>
        <begin position="2773"/>
        <end position="2786"/>
    </location>
</feature>
<feature type="compositionally biased region" description="Polar residues" evidence="2">
    <location>
        <begin position="1572"/>
        <end position="1591"/>
    </location>
</feature>
<feature type="compositionally biased region" description="Basic and acidic residues" evidence="2">
    <location>
        <begin position="2902"/>
        <end position="2916"/>
    </location>
</feature>
<feature type="compositionally biased region" description="Polar residues" evidence="2">
    <location>
        <begin position="1"/>
        <end position="16"/>
    </location>
</feature>
<feature type="compositionally biased region" description="Basic residues" evidence="2">
    <location>
        <begin position="771"/>
        <end position="782"/>
    </location>
</feature>
<feature type="compositionally biased region" description="Basic and acidic residues" evidence="2">
    <location>
        <begin position="2532"/>
        <end position="2541"/>
    </location>
</feature>
<feature type="compositionally biased region" description="Basic and acidic residues" evidence="2">
    <location>
        <begin position="2941"/>
        <end position="2950"/>
    </location>
</feature>
<feature type="compositionally biased region" description="Basic and acidic residues" evidence="2">
    <location>
        <begin position="3356"/>
        <end position="3375"/>
    </location>
</feature>
<feature type="compositionally biased region" description="Polar residues" evidence="2">
    <location>
        <begin position="2759"/>
        <end position="2772"/>
    </location>
</feature>
<organism evidence="4 5">
    <name type="scientific">Chara braunii</name>
    <name type="common">Braun's stonewort</name>
    <dbReference type="NCBI Taxonomy" id="69332"/>
    <lineage>
        <taxon>Eukaryota</taxon>
        <taxon>Viridiplantae</taxon>
        <taxon>Streptophyta</taxon>
        <taxon>Charophyceae</taxon>
        <taxon>Charales</taxon>
        <taxon>Characeae</taxon>
        <taxon>Chara</taxon>
    </lineage>
</organism>
<reference evidence="4 5" key="1">
    <citation type="journal article" date="2018" name="Cell">
        <title>The Chara Genome: Secondary Complexity and Implications for Plant Terrestrialization.</title>
        <authorList>
            <person name="Nishiyama T."/>
            <person name="Sakayama H."/>
            <person name="Vries J.D."/>
            <person name="Buschmann H."/>
            <person name="Saint-Marcoux D."/>
            <person name="Ullrich K.K."/>
            <person name="Haas F.B."/>
            <person name="Vanderstraeten L."/>
            <person name="Becker D."/>
            <person name="Lang D."/>
            <person name="Vosolsobe S."/>
            <person name="Rombauts S."/>
            <person name="Wilhelmsson P.K.I."/>
            <person name="Janitza P."/>
            <person name="Kern R."/>
            <person name="Heyl A."/>
            <person name="Rumpler F."/>
            <person name="Villalobos L.I.A.C."/>
            <person name="Clay J.M."/>
            <person name="Skokan R."/>
            <person name="Toyoda A."/>
            <person name="Suzuki Y."/>
            <person name="Kagoshima H."/>
            <person name="Schijlen E."/>
            <person name="Tajeshwar N."/>
            <person name="Catarino B."/>
            <person name="Hetherington A.J."/>
            <person name="Saltykova A."/>
            <person name="Bonnot C."/>
            <person name="Breuninger H."/>
            <person name="Symeonidi A."/>
            <person name="Radhakrishnan G.V."/>
            <person name="Van Nieuwerburgh F."/>
            <person name="Deforce D."/>
            <person name="Chang C."/>
            <person name="Karol K.G."/>
            <person name="Hedrich R."/>
            <person name="Ulvskov P."/>
            <person name="Glockner G."/>
            <person name="Delwiche C.F."/>
            <person name="Petrasek J."/>
            <person name="Van de Peer Y."/>
            <person name="Friml J."/>
            <person name="Beilby M."/>
            <person name="Dolan L."/>
            <person name="Kohara Y."/>
            <person name="Sugano S."/>
            <person name="Fujiyama A."/>
            <person name="Delaux P.-M."/>
            <person name="Quint M."/>
            <person name="TheiBen G."/>
            <person name="Hagemann M."/>
            <person name="Harholt J."/>
            <person name="Dunand C."/>
            <person name="Zachgo S."/>
            <person name="Langdale J."/>
            <person name="Maumus F."/>
            <person name="Straeten D.V.D."/>
            <person name="Gould S.B."/>
            <person name="Rensing S.A."/>
        </authorList>
    </citation>
    <scope>NUCLEOTIDE SEQUENCE [LARGE SCALE GENOMIC DNA]</scope>
    <source>
        <strain evidence="4 5">S276</strain>
    </source>
</reference>
<feature type="compositionally biased region" description="Polar residues" evidence="2">
    <location>
        <begin position="1426"/>
        <end position="1439"/>
    </location>
</feature>
<feature type="compositionally biased region" description="Polar residues" evidence="2">
    <location>
        <begin position="2619"/>
        <end position="2630"/>
    </location>
</feature>
<feature type="compositionally biased region" description="Polar residues" evidence="2">
    <location>
        <begin position="3376"/>
        <end position="3387"/>
    </location>
</feature>
<feature type="region of interest" description="Disordered" evidence="2">
    <location>
        <begin position="752"/>
        <end position="846"/>
    </location>
</feature>
<feature type="compositionally biased region" description="Basic and acidic residues" evidence="2">
    <location>
        <begin position="3460"/>
        <end position="3471"/>
    </location>
</feature>
<feature type="compositionally biased region" description="Low complexity" evidence="2">
    <location>
        <begin position="759"/>
        <end position="770"/>
    </location>
</feature>
<feature type="compositionally biased region" description="Gly residues" evidence="2">
    <location>
        <begin position="1948"/>
        <end position="1968"/>
    </location>
</feature>
<dbReference type="InterPro" id="IPR001878">
    <property type="entry name" value="Znf_CCHC"/>
</dbReference>
<feature type="compositionally biased region" description="Polar residues" evidence="2">
    <location>
        <begin position="1749"/>
        <end position="1759"/>
    </location>
</feature>
<feature type="compositionally biased region" description="Basic and acidic residues" evidence="2">
    <location>
        <begin position="3388"/>
        <end position="3439"/>
    </location>
</feature>
<feature type="compositionally biased region" description="Polar residues" evidence="2">
    <location>
        <begin position="1001"/>
        <end position="1016"/>
    </location>
</feature>
<dbReference type="Proteomes" id="UP000265515">
    <property type="component" value="Unassembled WGS sequence"/>
</dbReference>
<feature type="region of interest" description="Disordered" evidence="2">
    <location>
        <begin position="2810"/>
        <end position="2874"/>
    </location>
</feature>
<feature type="compositionally biased region" description="Polar residues" evidence="2">
    <location>
        <begin position="3025"/>
        <end position="3035"/>
    </location>
</feature>
<feature type="compositionally biased region" description="Polar residues" evidence="2">
    <location>
        <begin position="2655"/>
        <end position="2664"/>
    </location>
</feature>
<evidence type="ECO:0000313" key="4">
    <source>
        <dbReference type="EMBL" id="GBG77165.1"/>
    </source>
</evidence>
<feature type="region of interest" description="Disordered" evidence="2">
    <location>
        <begin position="1539"/>
        <end position="1600"/>
    </location>
</feature>
<feature type="compositionally biased region" description="Polar residues" evidence="2">
    <location>
        <begin position="2113"/>
        <end position="2127"/>
    </location>
</feature>
<keyword evidence="1" id="KW-0862">Zinc</keyword>
<feature type="region of interest" description="Disordered" evidence="2">
    <location>
        <begin position="2566"/>
        <end position="2786"/>
    </location>
</feature>
<sequence length="3497" mass="371886">MSDGNQLSGPNDSGQGTHHRRKTWSIRLGDDGSTAAGVADVYSRRTLQGENLSGRLEFDLQLSPSRRRDGPEDSWGEGGGGGGGGGGDGGGGVRLTSPEVAIVFRTDGIHFGTGCCGGPRQLGPGSEFGPGSTAPTPAGLSGVGLASLPHRGTAVGPILSTEGRLSPSEAAKPGDKNWVSKEPRETLARYTQRFTHLAERFGMYEKMVRTDFVWGLFDSRLRKKIRKKCNPIEHTLTVLIQYAIEYEKGNYDVGLDSESDDNDPSGVRRYNYSATTRMFEDRFGLGPTKKNPDRRAPSSSSASRRPIQTQGGRDVDEPSMKEIAAQLVTVVATLIEFVQSLQRQRAIVAQRHPMAATAGAALPRPAVVGATQSMRCYNCNQLRHLAKDCPRPRAQVGVAGLSQISLTAPTAAGQGPMAAVMDAGTLDMVGPTAVEIGIDEYLAAAMLELGTIAVIRHTPRVTGESDLGPWRPGFEDPTIPGLEYKDGQIDVLDALKALDLRIRVPIPYLLTISEAANEKLIERCLKNQRRFEEDRRGKKLAINDPSVVVEAQPSTSKTHEANRVGMIHALDPPPEKREVFLRVYPITWKSVECDCEVWGSPSAAILDFWIVGRSYLLEFDEAFGSGETMALEKSEFFMSEISFSGYIVTVDGLKLDPRTMTVVQEAPVSFTLAQPEKEGTVALYPFGEIEMSRPGLLELVHIELLSIAQVIASKEEDLQLQLGTSSAPRRSYHAVVISDYIAQEGKKVVSIVDRKSRQPPSSYAKPAAPKTLRKTPKKRHRQPSSEAQESRVGLGEEVDQAVRVRKPDPVPESKATPIEGPPPGGAGTSSFRIRRSPPESAPPPPLLPDINLDGAGLLAPAGGVGGVPYPAPKTPILAGPFRFRQPPKLLVKGFPRLHILVHSFQRTGTFSLGCKLRRLTRLADGIRHKVIEGIISPKAGELDEQRYSVTQPDRRSLSLGHRSSARGSSAALAVAAPDWEGREGASGPEKRRGTERGPGKQSRTSRSGSSAQTGDVSTRVAPPSVYQRDDADDEDEPGPTDDPGGRRLTSVEFPADLDRGRVQGRGSTPNSIPSPRGSVATGSTPGSPKFPPNPTASTKTDAWQGGEQSRPPSRLAYHSRRGTETESFQVEEGQDGEISTPQLTYPSRRVTESESFHVAEGQEDVRWHPNAKLSLGGISDVVRGSRITLGPGDPEGTQALGGEVEFNGVASTEAGYPPGNSRQASVRELDQLGPGYGAVSRHASVRASLGQVDGRGGTQAIGGEVEFNGPGNRRQLSVRGSQVRFDGSQGDVPFGTGAEFDQPGPSYGQTSRHASLRGSRAQGDNPGGNGPGDAGAELDQLGPGYGAVSRHASVRASLGQVDGRGGDRQAGTGSELDQSAPGYAPTSRHASVRGSRLQADYSTGDGQGIARAELAPAGSGNFAGSRHTSVRGSQIQTDSFGGDGPVGSSAEFDQLAPGYAPASRHASVRGSRVQADNSTGTEPGVTGAELAPVAGGASRHSSVRGSQVQVDSFRGDGPAASGAVLDQFAQGYAPASRHASVRGSQVQDGNSTGDGPDVAVAALAPVGPGHVTSSRHTSVRGSWVQADSSRGNEPVGSSAELDQLAPGYAPASRHASVRGSHALADDYTGDGQGIAGAELPPAGPNYVAGSRHTSVRGSQVQADSYRGDGPGRSSAQFDQLAAGYAPANRHASVRGSHVQADYSAGSVPATRHASLQFSQVQADASRDGGLGGSGTELGQWGPGYGPASRHTSVRGSQVQAGGLGAGPAGAESGQLGPGIAQPSRHASIRGSGVQGGDFIGNEPGVPSAESGQLGPGYGSASRHASLQGSNLQINDSGGGGPGVGGGELEPFGPGYGPASRHASLRGSQVQADGLGGNVPGGAGTESDQLQPGFNPSNRNSAIDGPRVRFHDSAENGPGGAGAEFGQLVPGSVSGSRHPSLEGPMFPSGGRGDGGPSAYGGELGPGYGPGSRHTSVRGSVAWDDGPGGHGRDGPGPEWDGMGLGYDPATRHSSMQGFQAQGDGSRGDGQDAAGAESAYLTPDGVPGSRQASMYGPVVQAAPGALRSWEGGSSGVQAPYTGRHHSLPAFPVETQVGRSQHAYSVPNVHYGHGGRSHSQSNDQNAHQHSAVTGLQAGPDSQLIAPDQQMVMSDGMDPNTSGREFPGQGVEGTSQQSMPGLNSREEMDAQVSSHARMSVGTGFNGEAVQVIHNPAAEYGLNEDRREAGPKDPCLSAAAIESGVELFLLAAGKLRVAAQEMRADLESSQFDVVHEIATEVISIVETVAVAALEVADGRVRLTRTEDGGDYWGASDVNGDQVMEEALTGPGVVDDFTTSGERGVGSRSFSVPVGGGGAGGRMSRLSSTKLLQALTNRASQRTSQLQGGGLALQMNTESDGNGLQSQGVVAKRENLERQSLARIPEWDDDPYDLVEEDLVWEEGRIGNQVHSRQTSMLASQRNDRRKSTISPGVLLRPSQLMHPDAEDGPQAGAQESADSGRRSVYSTAEDAALDRRSSEVPAFPMRGSTSMQIADGNSVHDPHDGRISSRSSLATGLLSGIVNEVAYLDDPTGKRAASRSQSVFTASQGQNLRGGGGAPLFRSKSEMISSGMLPSAGGHDLAAYPSQNLPSWQPSSQEKKRQSSAKRASSALYEEPEVPLSSIQRSSMMSDTEDDGRDGIDERPLRAANSINLGNTEVDRRSSARSKRSQSGLLNSRSPSVFVASQGGHRLSGARSSSIGRQLSAAQSNEPQSVHPSTFADEPENGSTGASIYGQQGSAHDRSKAMAGRERPFKSVPNVTFAKEILRRRHTEALDPRMSRRVPADDSENSMGLDPRTGKLTRFTYASIREDLGEQEEDRRRELEREDDERRMDERDEHEIWPEDSIIDDLINELVPSIPDRALSLSPEEWHQQQQERSKPGADETEYEISRLVSEDEMLDMEEFKDDSDVRGKRENAWIQNGQRQSTSSAVSRPSQNLGVEQGRPDRHSRRSNALRFSRAKSIMVTSGGLKNLMESNGSGPMLTGGGSPGRQVSMTTQSIDSLIDDLMPQSRKASMAQRRSEMSSRKGSAVEYAEVSQSARSQLQGNGDQEEGGQGDGRQSRKTSKQSISSSVPTGRKDSTAPSESGPGAAATVQRRSTIPTCEMKIDEMPAEMLSGATIERRSSDSFTERRPSRAPDRRESDTMTDRRVSDAKTGHRQSNPVIDQRGSIAMTAGRYSDDAVMDRRQSDAMNGRRQSEFVNDQRHSFATTDRRYTDAMPDRRQSDAVTDRRQSDGMGDRRPSDARTGHRQSDVVIDQRYSIANTSDRSYADATPDRRQSDALTDRRESDAMASRRQSDAVTDRRRSDTVSDQRYSEAVSGRKYSDAMTDKRYSDAMLDRRQNSTVSDWAQSDTMTDRRQSNAVTDRRQSNAVVERRQTEVMSDRRVSEATTDRRQSGVSRTDRGLSRANTGRPSTSSTIYGGVMDRGQRERREKEVEAEGSYSFSDGRLEDVSEEGGFEELFQ</sequence>
<feature type="compositionally biased region" description="Polar residues" evidence="2">
    <location>
        <begin position="1651"/>
        <end position="1662"/>
    </location>
</feature>
<feature type="compositionally biased region" description="Gly residues" evidence="2">
    <location>
        <begin position="1836"/>
        <end position="1847"/>
    </location>
</feature>
<name>A0A388L4C8_CHABU</name>
<feature type="compositionally biased region" description="Polar residues" evidence="2">
    <location>
        <begin position="2442"/>
        <end position="2454"/>
    </location>
</feature>
<feature type="region of interest" description="Disordered" evidence="2">
    <location>
        <begin position="1931"/>
        <end position="2045"/>
    </location>
</feature>
<dbReference type="GO" id="GO:0003676">
    <property type="term" value="F:nucleic acid binding"/>
    <property type="evidence" value="ECO:0007669"/>
    <property type="project" value="InterPro"/>
</dbReference>
<feature type="compositionally biased region" description="Polar residues" evidence="2">
    <location>
        <begin position="1499"/>
        <end position="1510"/>
    </location>
</feature>
<feature type="region of interest" description="Disordered" evidence="2">
    <location>
        <begin position="946"/>
        <end position="1163"/>
    </location>
</feature>
<feature type="compositionally biased region" description="Acidic residues" evidence="2">
    <location>
        <begin position="2929"/>
        <end position="2940"/>
    </location>
</feature>
<dbReference type="GO" id="GO:0008270">
    <property type="term" value="F:zinc ion binding"/>
    <property type="evidence" value="ECO:0007669"/>
    <property type="project" value="UniProtKB-KW"/>
</dbReference>
<feature type="compositionally biased region" description="Basic and acidic residues" evidence="2">
    <location>
        <begin position="3154"/>
        <end position="3189"/>
    </location>
</feature>
<dbReference type="EMBL" id="BFEA01000261">
    <property type="protein sequence ID" value="GBG77165.1"/>
    <property type="molecule type" value="Genomic_DNA"/>
</dbReference>
<protein>
    <recommendedName>
        <fullName evidence="3">CCHC-type domain-containing protein</fullName>
    </recommendedName>
</protein>
<feature type="compositionally biased region" description="Gly residues" evidence="2">
    <location>
        <begin position="1873"/>
        <end position="1883"/>
    </location>
</feature>
<feature type="compositionally biased region" description="Polar residues" evidence="2">
    <location>
        <begin position="2167"/>
        <end position="2176"/>
    </location>
</feature>
<dbReference type="SMART" id="SM00343">
    <property type="entry name" value="ZnF_C2HC"/>
    <property type="match status" value="1"/>
</dbReference>
<feature type="compositionally biased region" description="Basic and acidic residues" evidence="2">
    <location>
        <begin position="3229"/>
        <end position="3285"/>
    </location>
</feature>
<feature type="compositionally biased region" description="Basic and acidic residues" evidence="2">
    <location>
        <begin position="3307"/>
        <end position="3323"/>
    </location>
</feature>
<feature type="domain" description="CCHC-type" evidence="3">
    <location>
        <begin position="375"/>
        <end position="391"/>
    </location>
</feature>
<keyword evidence="5" id="KW-1185">Reference proteome</keyword>
<evidence type="ECO:0000259" key="3">
    <source>
        <dbReference type="PROSITE" id="PS50158"/>
    </source>
</evidence>
<feature type="region of interest" description="Disordered" evidence="2">
    <location>
        <begin position="122"/>
        <end position="141"/>
    </location>
</feature>
<feature type="compositionally biased region" description="Polar residues" evidence="2">
    <location>
        <begin position="1822"/>
        <end position="1835"/>
    </location>
</feature>
<feature type="region of interest" description="Disordered" evidence="2">
    <location>
        <begin position="281"/>
        <end position="318"/>
    </location>
</feature>
<feature type="region of interest" description="Disordered" evidence="2">
    <location>
        <begin position="2442"/>
        <end position="2542"/>
    </location>
</feature>
<feature type="region of interest" description="Disordered" evidence="2">
    <location>
        <begin position="2152"/>
        <end position="2176"/>
    </location>
</feature>
<feature type="compositionally biased region" description="Polar residues" evidence="2">
    <location>
        <begin position="2728"/>
        <end position="2750"/>
    </location>
</feature>
<feature type="compositionally biased region" description="Low complexity" evidence="2">
    <location>
        <begin position="1553"/>
        <end position="1571"/>
    </location>
</feature>
<feature type="region of interest" description="Disordered" evidence="2">
    <location>
        <begin position="2897"/>
        <end position="3497"/>
    </location>
</feature>
<feature type="compositionally biased region" description="Basic and acidic residues" evidence="2">
    <location>
        <begin position="946"/>
        <end position="956"/>
    </location>
</feature>
<evidence type="ECO:0000256" key="2">
    <source>
        <dbReference type="SAM" id="MobiDB-lite"/>
    </source>
</evidence>
<gene>
    <name evidence="4" type="ORF">CBR_g23491</name>
</gene>
<feature type="compositionally biased region" description="Gly residues" evidence="2">
    <location>
        <begin position="76"/>
        <end position="93"/>
    </location>
</feature>
<feature type="compositionally biased region" description="Basic and acidic residues" evidence="2">
    <location>
        <begin position="979"/>
        <end position="998"/>
    </location>
</feature>